<evidence type="ECO:0000313" key="1">
    <source>
        <dbReference type="EMBL" id="KAJ2900140.1"/>
    </source>
</evidence>
<sequence>MSGDNLSEQSSLVQAAISNLRHSDDAQVGREISRLVEESKKTQRAKADQQQETLQALSRRLQAARTRVEASKAQREQKSHAETMRDLECERLTTDDAIAEQEQLQLGLQREIEELEARVAELDRTDVEKEQVPDESVLKLQILRGLGVEPLADPDTGAITKARLWTAADACVVAVDENMPAQQMATRLWDLCSSSSSL</sequence>
<dbReference type="EMBL" id="JANBVB010000011">
    <property type="protein sequence ID" value="KAJ2900140.1"/>
    <property type="molecule type" value="Genomic_DNA"/>
</dbReference>
<reference evidence="1" key="1">
    <citation type="submission" date="2022-07" db="EMBL/GenBank/DDBJ databases">
        <title>Phylogenomic reconstructions and comparative analyses of Kickxellomycotina fungi.</title>
        <authorList>
            <person name="Reynolds N.K."/>
            <person name="Stajich J.E."/>
            <person name="Barry K."/>
            <person name="Grigoriev I.V."/>
            <person name="Crous P."/>
            <person name="Smith M.E."/>
        </authorList>
    </citation>
    <scope>NUCLEOTIDE SEQUENCE</scope>
    <source>
        <strain evidence="1">CBS 190363</strain>
    </source>
</reference>
<name>A0ACC1M9A7_9FUNG</name>
<dbReference type="Proteomes" id="UP001139981">
    <property type="component" value="Unassembled WGS sequence"/>
</dbReference>
<accession>A0ACC1M9A7</accession>
<evidence type="ECO:0000313" key="2">
    <source>
        <dbReference type="Proteomes" id="UP001139981"/>
    </source>
</evidence>
<keyword evidence="2" id="KW-1185">Reference proteome</keyword>
<gene>
    <name evidence="1" type="ORF">IWW38_000680</name>
</gene>
<protein>
    <submittedName>
        <fullName evidence="1">Uncharacterized protein</fullName>
    </submittedName>
</protein>
<organism evidence="1 2">
    <name type="scientific">Coemansia aciculifera</name>
    <dbReference type="NCBI Taxonomy" id="417176"/>
    <lineage>
        <taxon>Eukaryota</taxon>
        <taxon>Fungi</taxon>
        <taxon>Fungi incertae sedis</taxon>
        <taxon>Zoopagomycota</taxon>
        <taxon>Kickxellomycotina</taxon>
        <taxon>Kickxellomycetes</taxon>
        <taxon>Kickxellales</taxon>
        <taxon>Kickxellaceae</taxon>
        <taxon>Coemansia</taxon>
    </lineage>
</organism>
<comment type="caution">
    <text evidence="1">The sequence shown here is derived from an EMBL/GenBank/DDBJ whole genome shotgun (WGS) entry which is preliminary data.</text>
</comment>
<proteinExistence type="predicted"/>